<dbReference type="SUPFAM" id="SSF103481">
    <property type="entry name" value="Multidrug resistance efflux transporter EmrE"/>
    <property type="match status" value="1"/>
</dbReference>
<feature type="transmembrane region" description="Helical" evidence="10">
    <location>
        <begin position="30"/>
        <end position="48"/>
    </location>
</feature>
<dbReference type="GO" id="GO:0005886">
    <property type="term" value="C:plasma membrane"/>
    <property type="evidence" value="ECO:0007669"/>
    <property type="project" value="UniProtKB-SubCell"/>
</dbReference>
<evidence type="ECO:0000256" key="5">
    <source>
        <dbReference type="ARBA" id="ARBA00022989"/>
    </source>
</evidence>
<evidence type="ECO:0000256" key="1">
    <source>
        <dbReference type="ARBA" id="ARBA00004651"/>
    </source>
</evidence>
<dbReference type="InterPro" id="IPR000390">
    <property type="entry name" value="Small_drug/metabolite_transptr"/>
</dbReference>
<evidence type="ECO:0000313" key="12">
    <source>
        <dbReference type="Proteomes" id="UP000297834"/>
    </source>
</evidence>
<evidence type="ECO:0000256" key="7">
    <source>
        <dbReference type="ARBA" id="ARBA00038151"/>
    </source>
</evidence>
<name>A0A4Y7X8U0_9GAMM</name>
<feature type="transmembrane region" description="Helical" evidence="10">
    <location>
        <begin position="60"/>
        <end position="79"/>
    </location>
</feature>
<dbReference type="GO" id="GO:1990961">
    <property type="term" value="P:xenobiotic detoxification by transmembrane export across the plasma membrane"/>
    <property type="evidence" value="ECO:0007669"/>
    <property type="project" value="UniProtKB-ARBA"/>
</dbReference>
<dbReference type="Gene3D" id="1.10.3730.20">
    <property type="match status" value="1"/>
</dbReference>
<keyword evidence="4 9" id="KW-0812">Transmembrane</keyword>
<evidence type="ECO:0000256" key="2">
    <source>
        <dbReference type="ARBA" id="ARBA00022448"/>
    </source>
</evidence>
<keyword evidence="6 10" id="KW-0472">Membrane</keyword>
<dbReference type="PANTHER" id="PTHR30561:SF0">
    <property type="entry name" value="GUANIDINIUM EXPORTER"/>
    <property type="match status" value="1"/>
</dbReference>
<organism evidence="11 12">
    <name type="scientific">Alkanindiges illinoisensis</name>
    <dbReference type="NCBI Taxonomy" id="197183"/>
    <lineage>
        <taxon>Bacteria</taxon>
        <taxon>Pseudomonadati</taxon>
        <taxon>Pseudomonadota</taxon>
        <taxon>Gammaproteobacteria</taxon>
        <taxon>Moraxellales</taxon>
        <taxon>Moraxellaceae</taxon>
        <taxon>Alkanindiges</taxon>
    </lineage>
</organism>
<dbReference type="Proteomes" id="UP000297834">
    <property type="component" value="Unassembled WGS sequence"/>
</dbReference>
<dbReference type="AlphaFoldDB" id="A0A4Y7X8U0"/>
<dbReference type="STRING" id="1120977.GCA_000619845_00908"/>
<proteinExistence type="inferred from homology"/>
<feature type="transmembrane region" description="Helical" evidence="10">
    <location>
        <begin position="85"/>
        <end position="104"/>
    </location>
</feature>
<comment type="caution">
    <text evidence="11">The sequence shown here is derived from an EMBL/GenBank/DDBJ whole genome shotgun (WGS) entry which is preliminary data.</text>
</comment>
<evidence type="ECO:0000256" key="9">
    <source>
        <dbReference type="RuleBase" id="RU003942"/>
    </source>
</evidence>
<comment type="subcellular location">
    <subcellularLocation>
        <location evidence="1 9">Cell membrane</location>
        <topology evidence="1 9">Multi-pass membrane protein</topology>
    </subcellularLocation>
</comment>
<comment type="similarity">
    <text evidence="7">Belongs to the drug/metabolite transporter (DMT) superfamily. Small multidrug resistance (SMR) (TC 2.A.7.1) family. Gdx/SugE subfamily.</text>
</comment>
<evidence type="ECO:0000256" key="10">
    <source>
        <dbReference type="SAM" id="Phobius"/>
    </source>
</evidence>
<dbReference type="FunFam" id="1.10.3730.20:FF:000001">
    <property type="entry name" value="Quaternary ammonium compound resistance transporter SugE"/>
    <property type="match status" value="1"/>
</dbReference>
<reference evidence="11 12" key="1">
    <citation type="submission" date="2019-03" db="EMBL/GenBank/DDBJ databases">
        <title>Alkanindiges illinoisensis: a potential pathogenic isolated from ascites of a gastric cancer patient with abdominal metastasis.</title>
        <authorList>
            <person name="Hu X."/>
            <person name="Yang B."/>
            <person name="Yan X."/>
            <person name="Lin L."/>
            <person name="Zhao H."/>
            <person name="Zhou F."/>
            <person name="Su B."/>
            <person name="Chen J."/>
            <person name="Rui Y."/>
            <person name="Wang Q."/>
            <person name="Zheng L."/>
        </authorList>
    </citation>
    <scope>NUCLEOTIDE SEQUENCE [LARGE SCALE GENOMIC DNA]</scope>
    <source>
        <strain evidence="11 12">NFYY 23406</strain>
    </source>
</reference>
<dbReference type="Pfam" id="PF00893">
    <property type="entry name" value="Multi_Drug_Res"/>
    <property type="match status" value="1"/>
</dbReference>
<accession>A0A4Y7X8U0</accession>
<dbReference type="GO" id="GO:0022857">
    <property type="term" value="F:transmembrane transporter activity"/>
    <property type="evidence" value="ECO:0007669"/>
    <property type="project" value="InterPro"/>
</dbReference>
<keyword evidence="3" id="KW-1003">Cell membrane</keyword>
<evidence type="ECO:0000256" key="3">
    <source>
        <dbReference type="ARBA" id="ARBA00022475"/>
    </source>
</evidence>
<dbReference type="OrthoDB" id="9808638at2"/>
<dbReference type="InterPro" id="IPR045324">
    <property type="entry name" value="Small_multidrug_res"/>
</dbReference>
<evidence type="ECO:0000256" key="6">
    <source>
        <dbReference type="ARBA" id="ARBA00023136"/>
    </source>
</evidence>
<dbReference type="EMBL" id="SNTY01000088">
    <property type="protein sequence ID" value="TEU23049.1"/>
    <property type="molecule type" value="Genomic_DNA"/>
</dbReference>
<evidence type="ECO:0000256" key="4">
    <source>
        <dbReference type="ARBA" id="ARBA00022692"/>
    </source>
</evidence>
<gene>
    <name evidence="11" type="ORF">E2B99_14220</name>
</gene>
<dbReference type="RefSeq" id="WP_134245968.1">
    <property type="nucleotide sequence ID" value="NZ_SNTY01000088.1"/>
</dbReference>
<keyword evidence="12" id="KW-1185">Reference proteome</keyword>
<evidence type="ECO:0000256" key="8">
    <source>
        <dbReference type="ARBA" id="ARBA00039168"/>
    </source>
</evidence>
<evidence type="ECO:0000313" key="11">
    <source>
        <dbReference type="EMBL" id="TEU23049.1"/>
    </source>
</evidence>
<dbReference type="PANTHER" id="PTHR30561">
    <property type="entry name" value="SMR FAMILY PROTON-DEPENDENT DRUG EFFLUX TRANSPORTER SUGE"/>
    <property type="match status" value="1"/>
</dbReference>
<keyword evidence="2" id="KW-0813">Transport</keyword>
<keyword evidence="5 10" id="KW-1133">Transmembrane helix</keyword>
<sequence>MNAWLWLVIAGLFEIQWAVTLKYTEGFTRLWPSVFCIAGMIISVYGLSIAQKTLPLGTSYAVWVGIGILGAAICGMFLFNEPKTLIRVGCILLILTGIIGLKVTSPS</sequence>
<protein>
    <recommendedName>
        <fullName evidence="8">Guanidinium exporter</fullName>
    </recommendedName>
</protein>
<dbReference type="InterPro" id="IPR037185">
    <property type="entry name" value="EmrE-like"/>
</dbReference>